<dbReference type="Pfam" id="PF01594">
    <property type="entry name" value="AI-2E_transport"/>
    <property type="match status" value="1"/>
</dbReference>
<accession>E5XR86</accession>
<dbReference type="OrthoDB" id="9784366at2"/>
<protein>
    <recommendedName>
        <fullName evidence="11">AI-2E family transporter</fullName>
    </recommendedName>
</protein>
<feature type="transmembrane region" description="Helical" evidence="8">
    <location>
        <begin position="57"/>
        <end position="79"/>
    </location>
</feature>
<reference evidence="9 10" key="1">
    <citation type="journal article" date="2011" name="Stand. Genomic Sci.">
        <title>High quality draft genome sequence of Segniliparus rugosus CDC 945(T)= (ATCC BAA-974(T)).</title>
        <authorList>
            <person name="Earl A.M."/>
            <person name="Desjardins C.A."/>
            <person name="Fitzgerald M.G."/>
            <person name="Arachchi H.M."/>
            <person name="Zeng Q."/>
            <person name="Mehta T."/>
            <person name="Griggs A."/>
            <person name="Birren B.W."/>
            <person name="Toney N.C."/>
            <person name="Carr J."/>
            <person name="Posey J."/>
            <person name="Butler W.R."/>
        </authorList>
    </citation>
    <scope>NUCLEOTIDE SEQUENCE [LARGE SCALE GENOMIC DNA]</scope>
    <source>
        <strain evidence="10">ATCC BAA-974 / DSM 45345 / CCUG 50838 / CIP 108380 / JCM 13579 / CDC 945</strain>
    </source>
</reference>
<feature type="transmembrane region" description="Helical" evidence="8">
    <location>
        <begin position="232"/>
        <end position="251"/>
    </location>
</feature>
<keyword evidence="4" id="KW-1003">Cell membrane</keyword>
<evidence type="ECO:0000313" key="9">
    <source>
        <dbReference type="EMBL" id="EFV13127.1"/>
    </source>
</evidence>
<dbReference type="GO" id="GO:0005886">
    <property type="term" value="C:plasma membrane"/>
    <property type="evidence" value="ECO:0007669"/>
    <property type="project" value="UniProtKB-SubCell"/>
</dbReference>
<evidence type="ECO:0000256" key="3">
    <source>
        <dbReference type="ARBA" id="ARBA00022448"/>
    </source>
</evidence>
<keyword evidence="3" id="KW-0813">Transport</keyword>
<evidence type="ECO:0000256" key="1">
    <source>
        <dbReference type="ARBA" id="ARBA00004651"/>
    </source>
</evidence>
<dbReference type="GO" id="GO:0055085">
    <property type="term" value="P:transmembrane transport"/>
    <property type="evidence" value="ECO:0007669"/>
    <property type="project" value="TreeGrafter"/>
</dbReference>
<feature type="transmembrane region" description="Helical" evidence="8">
    <location>
        <begin position="325"/>
        <end position="352"/>
    </location>
</feature>
<keyword evidence="6 8" id="KW-1133">Transmembrane helix</keyword>
<evidence type="ECO:0000256" key="5">
    <source>
        <dbReference type="ARBA" id="ARBA00022692"/>
    </source>
</evidence>
<evidence type="ECO:0000256" key="7">
    <source>
        <dbReference type="ARBA" id="ARBA00023136"/>
    </source>
</evidence>
<dbReference type="Proteomes" id="UP000004816">
    <property type="component" value="Unassembled WGS sequence"/>
</dbReference>
<comment type="subcellular location">
    <subcellularLocation>
        <location evidence="1">Cell membrane</location>
        <topology evidence="1">Multi-pass membrane protein</topology>
    </subcellularLocation>
</comment>
<evidence type="ECO:0000256" key="4">
    <source>
        <dbReference type="ARBA" id="ARBA00022475"/>
    </source>
</evidence>
<keyword evidence="7 8" id="KW-0472">Membrane</keyword>
<dbReference type="STRING" id="679197.HMPREF9336_02008"/>
<keyword evidence="5 8" id="KW-0812">Transmembrane</keyword>
<evidence type="ECO:0000256" key="6">
    <source>
        <dbReference type="ARBA" id="ARBA00022989"/>
    </source>
</evidence>
<dbReference type="RefSeq" id="WP_007469974.1">
    <property type="nucleotide sequence ID" value="NZ_KI391953.1"/>
</dbReference>
<dbReference type="PANTHER" id="PTHR21716:SF53">
    <property type="entry name" value="PERMEASE PERM-RELATED"/>
    <property type="match status" value="1"/>
</dbReference>
<name>E5XR86_SEGRC</name>
<dbReference type="HOGENOM" id="CLU_031275_3_2_11"/>
<evidence type="ECO:0008006" key="11">
    <source>
        <dbReference type="Google" id="ProtNLM"/>
    </source>
</evidence>
<feature type="transmembrane region" description="Helical" evidence="8">
    <location>
        <begin position="172"/>
        <end position="191"/>
    </location>
</feature>
<evidence type="ECO:0000313" key="10">
    <source>
        <dbReference type="Proteomes" id="UP000004816"/>
    </source>
</evidence>
<keyword evidence="10" id="KW-1185">Reference proteome</keyword>
<gene>
    <name evidence="9" type="ORF">HMPREF9336_02008</name>
</gene>
<evidence type="ECO:0000256" key="2">
    <source>
        <dbReference type="ARBA" id="ARBA00009773"/>
    </source>
</evidence>
<evidence type="ECO:0000256" key="8">
    <source>
        <dbReference type="SAM" id="Phobius"/>
    </source>
</evidence>
<sequence length="382" mass="40486">MTAATNEPEQHVEVTLRPDGHVHLTLRKLSDWTWRLLVLLLGLVVLGKLFILLEVVVVPIALALLLAALMSPLVGWLAARRVPRSLAVGLVLILGLGLLVGLFTFIVQQAINGWPTLQGQVFQSFEQLRIWAERAGLHFSAEKLESLRNTTVNFAEQHRADIAGGVFSTASALVEGVTGFFLTLFTLIFFLSDGQEIWYYLTKLVPEPARDRVRAAGGAGYRTLTGYVKGTALVAAADAIGIGIGLAALRVPLALPLASLVFLGAFIPVVGSLVAGLVAVLVALVTQGPVVALLTIALLVGVMQLESHVLQPLVLGRAVKVHPLAVILAIATGVVLAGIVGALLAVPLVAVLNTFIGRLVRGEDPFPEEEPEAEEEPVNTAG</sequence>
<proteinExistence type="inferred from homology"/>
<feature type="transmembrane region" description="Helical" evidence="8">
    <location>
        <begin position="32"/>
        <end position="51"/>
    </location>
</feature>
<dbReference type="AlphaFoldDB" id="E5XR86"/>
<feature type="transmembrane region" description="Helical" evidence="8">
    <location>
        <begin position="86"/>
        <end position="107"/>
    </location>
</feature>
<dbReference type="PANTHER" id="PTHR21716">
    <property type="entry name" value="TRANSMEMBRANE PROTEIN"/>
    <property type="match status" value="1"/>
</dbReference>
<organism evidence="9 10">
    <name type="scientific">Segniliparus rugosus (strain ATCC BAA-974 / DSM 45345 / CCUG 50838 / CIP 108380 / JCM 13579 / CDC 945)</name>
    <dbReference type="NCBI Taxonomy" id="679197"/>
    <lineage>
        <taxon>Bacteria</taxon>
        <taxon>Bacillati</taxon>
        <taxon>Actinomycetota</taxon>
        <taxon>Actinomycetes</taxon>
        <taxon>Mycobacteriales</taxon>
        <taxon>Segniliparaceae</taxon>
        <taxon>Segniliparus</taxon>
    </lineage>
</organism>
<comment type="similarity">
    <text evidence="2">Belongs to the autoinducer-2 exporter (AI-2E) (TC 2.A.86) family.</text>
</comment>
<dbReference type="EMBL" id="ACZI02000002">
    <property type="protein sequence ID" value="EFV13127.1"/>
    <property type="molecule type" value="Genomic_DNA"/>
</dbReference>
<feature type="transmembrane region" description="Helical" evidence="8">
    <location>
        <begin position="289"/>
        <end position="305"/>
    </location>
</feature>
<dbReference type="InterPro" id="IPR002549">
    <property type="entry name" value="AI-2E-like"/>
</dbReference>
<dbReference type="eggNOG" id="COG0628">
    <property type="taxonomic scope" value="Bacteria"/>
</dbReference>
<comment type="caution">
    <text evidence="9">The sequence shown here is derived from an EMBL/GenBank/DDBJ whole genome shotgun (WGS) entry which is preliminary data.</text>
</comment>
<feature type="transmembrane region" description="Helical" evidence="8">
    <location>
        <begin position="257"/>
        <end position="282"/>
    </location>
</feature>